<organism evidence="2 3">
    <name type="scientific">Mesobacillus stamsii</name>
    <dbReference type="NCBI Taxonomy" id="225347"/>
    <lineage>
        <taxon>Bacteria</taxon>
        <taxon>Bacillati</taxon>
        <taxon>Bacillota</taxon>
        <taxon>Bacilli</taxon>
        <taxon>Bacillales</taxon>
        <taxon>Bacillaceae</taxon>
        <taxon>Mesobacillus</taxon>
    </lineage>
</organism>
<accession>A0ABU0FVA2</accession>
<keyword evidence="2" id="KW-0687">Ribonucleoprotein</keyword>
<gene>
    <name evidence="2" type="ORF">J2S25_002058</name>
</gene>
<proteinExistence type="predicted"/>
<evidence type="ECO:0000313" key="3">
    <source>
        <dbReference type="Proteomes" id="UP001242313"/>
    </source>
</evidence>
<dbReference type="GO" id="GO:0005840">
    <property type="term" value="C:ribosome"/>
    <property type="evidence" value="ECO:0007669"/>
    <property type="project" value="UniProtKB-KW"/>
</dbReference>
<feature type="domain" description="NERD" evidence="1">
    <location>
        <begin position="41"/>
        <end position="157"/>
    </location>
</feature>
<dbReference type="Proteomes" id="UP001242313">
    <property type="component" value="Unassembled WGS sequence"/>
</dbReference>
<comment type="caution">
    <text evidence="2">The sequence shown here is derived from an EMBL/GenBank/DDBJ whole genome shotgun (WGS) entry which is preliminary data.</text>
</comment>
<name>A0ABU0FVA2_9BACI</name>
<dbReference type="RefSeq" id="WP_052807101.1">
    <property type="nucleotide sequence ID" value="NZ_JAUSUN010000010.1"/>
</dbReference>
<reference evidence="2 3" key="1">
    <citation type="submission" date="2023-07" db="EMBL/GenBank/DDBJ databases">
        <title>Genomic Encyclopedia of Type Strains, Phase IV (KMG-IV): sequencing the most valuable type-strain genomes for metagenomic binning, comparative biology and taxonomic classification.</title>
        <authorList>
            <person name="Goeker M."/>
        </authorList>
    </citation>
    <scope>NUCLEOTIDE SEQUENCE [LARGE SCALE GENOMIC DNA]</scope>
    <source>
        <strain evidence="2 3">DSM 19598</strain>
    </source>
</reference>
<dbReference type="InterPro" id="IPR011528">
    <property type="entry name" value="NERD"/>
</dbReference>
<dbReference type="EMBL" id="JAUSUN010000010">
    <property type="protein sequence ID" value="MDQ0413852.1"/>
    <property type="molecule type" value="Genomic_DNA"/>
</dbReference>
<protein>
    <submittedName>
        <fullName evidence="2">Ribosomal protein L37AE/L43A</fullName>
    </submittedName>
</protein>
<evidence type="ECO:0000313" key="2">
    <source>
        <dbReference type="EMBL" id="MDQ0413852.1"/>
    </source>
</evidence>
<keyword evidence="3" id="KW-1185">Reference proteome</keyword>
<dbReference type="PROSITE" id="PS50965">
    <property type="entry name" value="NERD"/>
    <property type="match status" value="1"/>
</dbReference>
<sequence length="349" mass="40927">MIEKERTYPIRLLMYEALLERIIPNHPKTAFIEQDYRARRAGYRGELQTDYRLSFLPEKGFHIFRDLRLQDEKWHFQIDTLLLTLQYILLIETKAHSGTLFFDKHSEQMIQTKNDQEKSYDNPINQVRMQAWHLKRWLQNHKFRVPPIYQLVAISNASTIIKVSDHSLNNLIVKGDVLLSRVHPFDERTTTPIFTDKEARKLAKSLLKNHSPHHPDILKQYSLSADDLQKGVQCPACLSYGMNREKWIWRCPVCEHKSKTAHHKTVKEFFLLISPTIKNQTCREFCPGVSSKTIKDLLLSLSLPHTGTNKGRIYHMPPDIEIFFDSVKESHATRNSRTNTKANHHTNPR</sequence>
<keyword evidence="2" id="KW-0689">Ribosomal protein</keyword>
<evidence type="ECO:0000259" key="1">
    <source>
        <dbReference type="PROSITE" id="PS50965"/>
    </source>
</evidence>
<dbReference type="Pfam" id="PF08378">
    <property type="entry name" value="NERD"/>
    <property type="match status" value="1"/>
</dbReference>